<gene>
    <name evidence="7" type="ORF">MOBT1_003086</name>
</gene>
<dbReference type="GO" id="GO:0034080">
    <property type="term" value="P:CENP-A containing chromatin assembly"/>
    <property type="evidence" value="ECO:0007669"/>
    <property type="project" value="TreeGrafter"/>
</dbReference>
<dbReference type="PANTHER" id="PTHR48208">
    <property type="entry name" value="CENTROMERE PROTEIN I"/>
    <property type="match status" value="1"/>
</dbReference>
<dbReference type="PANTHER" id="PTHR48208:SF2">
    <property type="entry name" value="CENTROMERE PROTEIN I"/>
    <property type="match status" value="1"/>
</dbReference>
<sequence length="618" mass="66386">MWSVGEATASATARGAAPRAREHLLQLVGRATDARFAAETRTACLEQLLDAARDASLAPDASALLRHAYGALFAVLDDESIRAPLCALLALLTERQHVRAFRVRKVRALYAASERDRALYALLDTYATFCPALLLPVERPASHARRGGRGHTLPTARLVRWARALPTLALPDMVPGLCTHVGDSSLSSVPQFLHLALLVGAGSASTHLPTLDHEAGARIAASLGRLLAVNHVYRCRQQPTPRDARASEIPPFDPVASVMLDQVYVRCAHLGHVPPSLLSFLAHVVHSAGAEAVAQLKAGGDGASLAAWEAAWRPTLVALARVLGRLAPVPWADVFAPLLRPLCHIATMDGVSDEVSATIVRGLVRLLAHWARLAPEDATARDASAALFAWLLELEEALLMDGDPTLPIYHAALELHSAACAVDGARALAVLYPFPFYVLAAPPALRGSIATLAPLFRLVARLRTDVQRAVLPAAPVNEMILALVDMVWSGRAYGSLLQHGLTLDGHLAIDPQTVSALKQACDARRIVPFVLVASLSHSALLTALFEVFCNEVLLAGDHMFVRAPITPSALRPVREHSLPAHMQYTDIRVRFLQWLAARGAPDIWALLQATVPSLQHVS</sequence>
<evidence type="ECO:0000256" key="1">
    <source>
        <dbReference type="ARBA" id="ARBA00004123"/>
    </source>
</evidence>
<evidence type="ECO:0000256" key="2">
    <source>
        <dbReference type="ARBA" id="ARBA00004584"/>
    </source>
</evidence>
<keyword evidence="8" id="KW-1185">Reference proteome</keyword>
<dbReference type="InterPro" id="IPR012485">
    <property type="entry name" value="CENP-I"/>
</dbReference>
<accession>A0AAF0E4M9</accession>
<dbReference type="GO" id="GO:0005634">
    <property type="term" value="C:nucleus"/>
    <property type="evidence" value="ECO:0007669"/>
    <property type="project" value="UniProtKB-SubCell"/>
</dbReference>
<reference evidence="7" key="1">
    <citation type="submission" date="2023-03" db="EMBL/GenBank/DDBJ databases">
        <title>Mating type loci evolution in Malassezia.</title>
        <authorList>
            <person name="Coelho M.A."/>
        </authorList>
    </citation>
    <scope>NUCLEOTIDE SEQUENCE</scope>
    <source>
        <strain evidence="7">CBS 7876</strain>
    </source>
</reference>
<keyword evidence="4" id="KW-0158">Chromosome</keyword>
<dbReference type="GO" id="GO:0000070">
    <property type="term" value="P:mitotic sister chromatid segregation"/>
    <property type="evidence" value="ECO:0007669"/>
    <property type="project" value="TreeGrafter"/>
</dbReference>
<comment type="similarity">
    <text evidence="3">Belongs to the CENP-I/CTF3 family.</text>
</comment>
<keyword evidence="6" id="KW-0137">Centromere</keyword>
<dbReference type="Pfam" id="PF07778">
    <property type="entry name" value="CENP-I"/>
    <property type="match status" value="1"/>
</dbReference>
<dbReference type="AlphaFoldDB" id="A0AAF0E4M9"/>
<keyword evidence="5" id="KW-0539">Nucleus</keyword>
<evidence type="ECO:0000256" key="5">
    <source>
        <dbReference type="ARBA" id="ARBA00023242"/>
    </source>
</evidence>
<evidence type="ECO:0000256" key="4">
    <source>
        <dbReference type="ARBA" id="ARBA00022454"/>
    </source>
</evidence>
<protein>
    <submittedName>
        <fullName evidence="7">Uncharacterized protein</fullName>
    </submittedName>
</protein>
<dbReference type="EMBL" id="CP119941">
    <property type="protein sequence ID" value="WFD04379.1"/>
    <property type="molecule type" value="Genomic_DNA"/>
</dbReference>
<proteinExistence type="inferred from homology"/>
<evidence type="ECO:0000256" key="3">
    <source>
        <dbReference type="ARBA" id="ARBA00005470"/>
    </source>
</evidence>
<comment type="subcellular location">
    <subcellularLocation>
        <location evidence="2">Chromosome</location>
        <location evidence="2">Centromere</location>
    </subcellularLocation>
    <subcellularLocation>
        <location evidence="1">Nucleus</location>
    </subcellularLocation>
</comment>
<name>A0AAF0E4M9_9BASI</name>
<organism evidence="7 8">
    <name type="scientific">Malassezia obtusa</name>
    <dbReference type="NCBI Taxonomy" id="76774"/>
    <lineage>
        <taxon>Eukaryota</taxon>
        <taxon>Fungi</taxon>
        <taxon>Dikarya</taxon>
        <taxon>Basidiomycota</taxon>
        <taxon>Ustilaginomycotina</taxon>
        <taxon>Malasseziomycetes</taxon>
        <taxon>Malasseziales</taxon>
        <taxon>Malasseziaceae</taxon>
        <taxon>Malassezia</taxon>
    </lineage>
</organism>
<evidence type="ECO:0000313" key="8">
    <source>
        <dbReference type="Proteomes" id="UP001214603"/>
    </source>
</evidence>
<evidence type="ECO:0000313" key="7">
    <source>
        <dbReference type="EMBL" id="WFD04379.1"/>
    </source>
</evidence>
<evidence type="ECO:0000256" key="6">
    <source>
        <dbReference type="ARBA" id="ARBA00023328"/>
    </source>
</evidence>
<dbReference type="GO" id="GO:0000939">
    <property type="term" value="C:inner kinetochore"/>
    <property type="evidence" value="ECO:0007669"/>
    <property type="project" value="TreeGrafter"/>
</dbReference>
<dbReference type="Proteomes" id="UP001214603">
    <property type="component" value="Chromosome 8"/>
</dbReference>